<sequence length="347" mass="38276">MAGPGSLTGYSMVVDLEFLQVEHQEVDALESVEYFFANLDIDYDNSISAFVEEDLAQCASKNVVEKLMNERSFVLGQNSISAFVEKDSAQCASKSAVKKLMNETSFVMSNIDQHLGQLIESSLHLARHRRLFGRLQTGANSNQPFWSCKSSIDRLKCQQSTDLPEPSKIMIYRKTTPFHVARPIKHVAQGQSTDLPEPSKIMIYRKTTPFHVARPIKHVAQGGLEDEQVERVCYPPSLSHKLPPPPTSLPHTSCRTHSTAPTPQPSLHSVLDCPKFLCSVLLSGAGRGYAVRERGGVSCPDHRGGAGSGIDSTSAVRGRVTHDLVPIRPVAIPIYYLRLNLVKVSRT</sequence>
<name>A0A2N9J137_FAGSY</name>
<feature type="region of interest" description="Disordered" evidence="1">
    <location>
        <begin position="240"/>
        <end position="260"/>
    </location>
</feature>
<organism evidence="2">
    <name type="scientific">Fagus sylvatica</name>
    <name type="common">Beechnut</name>
    <dbReference type="NCBI Taxonomy" id="28930"/>
    <lineage>
        <taxon>Eukaryota</taxon>
        <taxon>Viridiplantae</taxon>
        <taxon>Streptophyta</taxon>
        <taxon>Embryophyta</taxon>
        <taxon>Tracheophyta</taxon>
        <taxon>Spermatophyta</taxon>
        <taxon>Magnoliopsida</taxon>
        <taxon>eudicotyledons</taxon>
        <taxon>Gunneridae</taxon>
        <taxon>Pentapetalae</taxon>
        <taxon>rosids</taxon>
        <taxon>fabids</taxon>
        <taxon>Fagales</taxon>
        <taxon>Fagaceae</taxon>
        <taxon>Fagus</taxon>
    </lineage>
</organism>
<accession>A0A2N9J137</accession>
<evidence type="ECO:0000256" key="1">
    <source>
        <dbReference type="SAM" id="MobiDB-lite"/>
    </source>
</evidence>
<dbReference type="AlphaFoldDB" id="A0A2N9J137"/>
<reference evidence="2" key="1">
    <citation type="submission" date="2018-02" db="EMBL/GenBank/DDBJ databases">
        <authorList>
            <person name="Cohen D.B."/>
            <person name="Kent A.D."/>
        </authorList>
    </citation>
    <scope>NUCLEOTIDE SEQUENCE</scope>
</reference>
<dbReference type="EMBL" id="OIVN01006352">
    <property type="protein sequence ID" value="SPD31257.1"/>
    <property type="molecule type" value="Genomic_DNA"/>
</dbReference>
<evidence type="ECO:0000313" key="2">
    <source>
        <dbReference type="EMBL" id="SPD31257.1"/>
    </source>
</evidence>
<gene>
    <name evidence="2" type="ORF">FSB_LOCUS59139</name>
</gene>
<proteinExistence type="predicted"/>
<protein>
    <submittedName>
        <fullName evidence="2">Uncharacterized protein</fullName>
    </submittedName>
</protein>